<evidence type="ECO:0000313" key="1">
    <source>
        <dbReference type="Proteomes" id="UP001652600"/>
    </source>
</evidence>
<keyword evidence="1" id="KW-1185">Reference proteome</keyword>
<proteinExistence type="predicted"/>
<dbReference type="PANTHER" id="PTHR35748">
    <property type="entry name" value="OS05G0358400 PROTEIN"/>
    <property type="match status" value="1"/>
</dbReference>
<dbReference type="GeneID" id="103497825"/>
<name>A0A1S3C913_CUCME</name>
<evidence type="ECO:0000313" key="2">
    <source>
        <dbReference type="RefSeq" id="XP_008458401.2"/>
    </source>
</evidence>
<dbReference type="KEGG" id="cmo:103497825"/>
<reference evidence="2" key="1">
    <citation type="submission" date="2025-08" db="UniProtKB">
        <authorList>
            <consortium name="RefSeq"/>
        </authorList>
    </citation>
    <scope>IDENTIFICATION</scope>
    <source>
        <tissue evidence="2">Stem</tissue>
    </source>
</reference>
<accession>A0A1S3C913</accession>
<organism evidence="1 2">
    <name type="scientific">Cucumis melo</name>
    <name type="common">Muskmelon</name>
    <dbReference type="NCBI Taxonomy" id="3656"/>
    <lineage>
        <taxon>Eukaryota</taxon>
        <taxon>Viridiplantae</taxon>
        <taxon>Streptophyta</taxon>
        <taxon>Embryophyta</taxon>
        <taxon>Tracheophyta</taxon>
        <taxon>Spermatophyta</taxon>
        <taxon>Magnoliopsida</taxon>
        <taxon>eudicotyledons</taxon>
        <taxon>Gunneridae</taxon>
        <taxon>Pentapetalae</taxon>
        <taxon>rosids</taxon>
        <taxon>fabids</taxon>
        <taxon>Cucurbitales</taxon>
        <taxon>Cucurbitaceae</taxon>
        <taxon>Benincaseae</taxon>
        <taxon>Cucumis</taxon>
    </lineage>
</organism>
<dbReference type="eggNOG" id="ENOG502QSZV">
    <property type="taxonomic scope" value="Eukaryota"/>
</dbReference>
<dbReference type="PANTHER" id="PTHR35748:SF1">
    <property type="entry name" value="OS05G0358400 PROTEIN"/>
    <property type="match status" value="1"/>
</dbReference>
<dbReference type="FunCoup" id="A0A1S3C913">
    <property type="interactions" value="203"/>
</dbReference>
<dbReference type="Proteomes" id="UP001652600">
    <property type="component" value="Chromosome 11"/>
</dbReference>
<sequence>MSPILSEAEPKELRDESDFEAICSDSDYISICGYGSLLSERSARSTFPELINFRIARLNNIRRVFGIIAPIFFEHGIAKPETKEISSLFAEPCEGETIIITVFEIKKSEIPAFIQREFAYRFLAVLPETLDGKLYHKPAVLCSRSTDERFFQVKCKGKKDIFFRYYGRHNNVDRIWRDDILPCRVYLRHCILAAKSLGDTVYNNFLDHTFLGDRRTTIRKYLVANGSSIIEEEPPKSLKSRYGG</sequence>
<dbReference type="InParanoid" id="A0A1S3C913"/>
<protein>
    <submittedName>
        <fullName evidence="2">Uncharacterized protein LOC103497825 isoform X1</fullName>
    </submittedName>
</protein>
<gene>
    <name evidence="2" type="primary">LOC103497825</name>
</gene>
<dbReference type="Gene3D" id="3.10.490.10">
    <property type="entry name" value="Gamma-glutamyl cyclotransferase-like"/>
    <property type="match status" value="1"/>
</dbReference>
<dbReference type="AlphaFoldDB" id="A0A1S3C913"/>
<dbReference type="RefSeq" id="XP_008458401.2">
    <property type="nucleotide sequence ID" value="XM_008460179.3"/>
</dbReference>